<accession>Q74BJ3</accession>
<dbReference type="AlphaFoldDB" id="Q74BJ3"/>
<dbReference type="HOGENOM" id="CLU_141686_1_0_7"/>
<dbReference type="InParanoid" id="Q74BJ3"/>
<sequence>MRMLRLVVLLVALVACGMIVGSPVRAADLKITEMAVTTKISRNNPIDAVRRISHRSVKALYCFTRIVNPGAQETVIRHVWYKDGTMASEQELTVKGEKWRTWSKKPVDAESVGSWRVEAVDSTGKVLKAVEFKVH</sequence>
<keyword evidence="1" id="KW-0732">Signal</keyword>
<dbReference type="PROSITE" id="PS51257">
    <property type="entry name" value="PROKAR_LIPOPROTEIN"/>
    <property type="match status" value="1"/>
</dbReference>
<gene>
    <name evidence="3" type="ordered locus">GSU2048</name>
</gene>
<dbReference type="EMBL" id="AE017180">
    <property type="protein sequence ID" value="AAR35424.2"/>
    <property type="molecule type" value="Genomic_DNA"/>
</dbReference>
<name>Q74BJ3_GEOSL</name>
<dbReference type="Proteomes" id="UP000000577">
    <property type="component" value="Chromosome"/>
</dbReference>
<organism evidence="3 4">
    <name type="scientific">Geobacter sulfurreducens (strain ATCC 51573 / DSM 12127 / PCA)</name>
    <dbReference type="NCBI Taxonomy" id="243231"/>
    <lineage>
        <taxon>Bacteria</taxon>
        <taxon>Pseudomonadati</taxon>
        <taxon>Thermodesulfobacteriota</taxon>
        <taxon>Desulfuromonadia</taxon>
        <taxon>Geobacterales</taxon>
        <taxon>Geobacteraceae</taxon>
        <taxon>Geobacter</taxon>
    </lineage>
</organism>
<reference evidence="3 4" key="2">
    <citation type="journal article" date="2012" name="BMC Genomics">
        <title>Comparative genomic analysis of Geobacter sulfurreducens KN400, a strain with enhanced capacity for extracellular electron transfer and electricity production.</title>
        <authorList>
            <person name="Butler J.E."/>
            <person name="Young N.D."/>
            <person name="Aklujkar M."/>
            <person name="Lovley D.R."/>
        </authorList>
    </citation>
    <scope>NUCLEOTIDE SEQUENCE [LARGE SCALE GENOMIC DNA]</scope>
    <source>
        <strain evidence="4">ATCC 51573 / DSM 12127 / PCA</strain>
    </source>
</reference>
<feature type="signal peptide" evidence="1">
    <location>
        <begin position="1"/>
        <end position="26"/>
    </location>
</feature>
<dbReference type="STRING" id="243231.GSU2048"/>
<dbReference type="RefSeq" id="WP_010942691.1">
    <property type="nucleotide sequence ID" value="NC_002939.5"/>
</dbReference>
<dbReference type="KEGG" id="gsu:GSU2048"/>
<dbReference type="EnsemblBacteria" id="AAR35424">
    <property type="protein sequence ID" value="AAR35424"/>
    <property type="gene ID" value="GSU2048"/>
</dbReference>
<feature type="chain" id="PRO_5004285314" description="DUF2914 domain-containing protein" evidence="1">
    <location>
        <begin position="27"/>
        <end position="135"/>
    </location>
</feature>
<reference evidence="3 4" key="1">
    <citation type="journal article" date="2003" name="Science">
        <title>Genome of Geobacter sulfurreducens: metal reduction in subsurface environments.</title>
        <authorList>
            <person name="Methe B.A."/>
            <person name="Nelson K.E."/>
            <person name="Eisen J.A."/>
            <person name="Paulsen I.T."/>
            <person name="Nelson W."/>
            <person name="Heidelberg J.F."/>
            <person name="Wu D."/>
            <person name="Wu M."/>
            <person name="Ward N."/>
            <person name="Beanan M.J."/>
            <person name="Dodson R.J."/>
            <person name="Madupu R."/>
            <person name="Brinkac L.M."/>
            <person name="Daugherty S.C."/>
            <person name="DeBoy R.T."/>
            <person name="Durkin A.S."/>
            <person name="Gwinn M."/>
            <person name="Kolonay J.F."/>
            <person name="Sullivan S.A."/>
            <person name="Haft D.H."/>
            <person name="Selengut J."/>
            <person name="Davidsen T.M."/>
            <person name="Zafar N."/>
            <person name="White O."/>
            <person name="Tran B."/>
            <person name="Romero C."/>
            <person name="Forberger H.A."/>
            <person name="Weidman J."/>
            <person name="Khouri H."/>
            <person name="Feldblyum T.V."/>
            <person name="Utterback T.R."/>
            <person name="Van Aken S.E."/>
            <person name="Lovley D.R."/>
            <person name="Fraser C.M."/>
        </authorList>
    </citation>
    <scope>NUCLEOTIDE SEQUENCE [LARGE SCALE GENOMIC DNA]</scope>
    <source>
        <strain evidence="4">ATCC 51573 / DSM 12127 / PCA</strain>
    </source>
</reference>
<dbReference type="OrthoDB" id="13952at2"/>
<evidence type="ECO:0000313" key="4">
    <source>
        <dbReference type="Proteomes" id="UP000000577"/>
    </source>
</evidence>
<proteinExistence type="predicted"/>
<protein>
    <recommendedName>
        <fullName evidence="2">DUF2914 domain-containing protein</fullName>
    </recommendedName>
</protein>
<dbReference type="InterPro" id="IPR022606">
    <property type="entry name" value="DUF2914"/>
</dbReference>
<feature type="domain" description="DUF2914" evidence="2">
    <location>
        <begin position="74"/>
        <end position="134"/>
    </location>
</feature>
<evidence type="ECO:0000256" key="1">
    <source>
        <dbReference type="SAM" id="SignalP"/>
    </source>
</evidence>
<evidence type="ECO:0000259" key="2">
    <source>
        <dbReference type="Pfam" id="PF11141"/>
    </source>
</evidence>
<dbReference type="PATRIC" id="fig|243231.5.peg.2084"/>
<keyword evidence="4" id="KW-1185">Reference proteome</keyword>
<evidence type="ECO:0000313" key="3">
    <source>
        <dbReference type="EMBL" id="AAR35424.2"/>
    </source>
</evidence>
<dbReference type="eggNOG" id="ENOG50321CH">
    <property type="taxonomic scope" value="Bacteria"/>
</dbReference>
<dbReference type="Pfam" id="PF11141">
    <property type="entry name" value="DUF2914"/>
    <property type="match status" value="1"/>
</dbReference>